<proteinExistence type="predicted"/>
<evidence type="ECO:0000313" key="1">
    <source>
        <dbReference type="EMBL" id="CAH1776361.1"/>
    </source>
</evidence>
<dbReference type="AlphaFoldDB" id="A0A8J1TE83"/>
<accession>A0A8J1TE83</accession>
<dbReference type="GO" id="GO:0005509">
    <property type="term" value="F:calcium ion binding"/>
    <property type="evidence" value="ECO:0007669"/>
    <property type="project" value="InterPro"/>
</dbReference>
<dbReference type="PANTHER" id="PTHR10697:SF13">
    <property type="entry name" value="RICIN B LECTIN DOMAIN-CONTAINING PROTEIN"/>
    <property type="match status" value="1"/>
</dbReference>
<dbReference type="Pfam" id="PF00811">
    <property type="entry name" value="Ependymin"/>
    <property type="match status" value="1"/>
</dbReference>
<dbReference type="Proteomes" id="UP000749559">
    <property type="component" value="Unassembled WGS sequence"/>
</dbReference>
<dbReference type="EMBL" id="CAIIXF020000002">
    <property type="protein sequence ID" value="CAH1776361.1"/>
    <property type="molecule type" value="Genomic_DNA"/>
</dbReference>
<gene>
    <name evidence="1" type="ORF">OFUS_LOCUS3541</name>
</gene>
<name>A0A8J1TE83_OWEFU</name>
<reference evidence="1" key="1">
    <citation type="submission" date="2022-03" db="EMBL/GenBank/DDBJ databases">
        <authorList>
            <person name="Martin C."/>
        </authorList>
    </citation>
    <scope>NUCLEOTIDE SEQUENCE</scope>
</reference>
<keyword evidence="2" id="KW-1185">Reference proteome</keyword>
<organism evidence="1 2">
    <name type="scientific">Owenia fusiformis</name>
    <name type="common">Polychaete worm</name>
    <dbReference type="NCBI Taxonomy" id="6347"/>
    <lineage>
        <taxon>Eukaryota</taxon>
        <taxon>Metazoa</taxon>
        <taxon>Spiralia</taxon>
        <taxon>Lophotrochozoa</taxon>
        <taxon>Annelida</taxon>
        <taxon>Polychaeta</taxon>
        <taxon>Sedentaria</taxon>
        <taxon>Canalipalpata</taxon>
        <taxon>Sabellida</taxon>
        <taxon>Oweniida</taxon>
        <taxon>Oweniidae</taxon>
        <taxon>Owenia</taxon>
    </lineage>
</organism>
<dbReference type="PANTHER" id="PTHR10697">
    <property type="entry name" value="MAMMALIAN EPENDYMIN-RELATED PROTEIN 1"/>
    <property type="match status" value="1"/>
</dbReference>
<comment type="caution">
    <text evidence="1">The sequence shown here is derived from an EMBL/GenBank/DDBJ whole genome shotgun (WGS) entry which is preliminary data.</text>
</comment>
<dbReference type="GO" id="GO:0005576">
    <property type="term" value="C:extracellular region"/>
    <property type="evidence" value="ECO:0007669"/>
    <property type="project" value="InterPro"/>
</dbReference>
<sequence length="252" mass="27896">MYEVEITFLIQLIEPKYHRMLLLTCTLFALCGCLSKVVGAPEPCCVPAQWEANMDQLIGESLPPPTGDLQITQDGHIWFDAPHNRVALKIMQEVRVAGQTIKQDVIVLQDYDTKTQTTILPAQKKCTTKPTATVKIHQCLNETNPTFVKALNLGGSLDAYMWKSKVDNDQQHLEVTLTISQDSCLPIANVYSGTVESKGEQIPIQGSMLYFDITPGLKDTGIFKIPSYCTESSSIGNEDIAFQGERSPGLLF</sequence>
<dbReference type="GO" id="GO:0007160">
    <property type="term" value="P:cell-matrix adhesion"/>
    <property type="evidence" value="ECO:0007669"/>
    <property type="project" value="InterPro"/>
</dbReference>
<dbReference type="GO" id="GO:0005764">
    <property type="term" value="C:lysosome"/>
    <property type="evidence" value="ECO:0007669"/>
    <property type="project" value="TreeGrafter"/>
</dbReference>
<dbReference type="InterPro" id="IPR001299">
    <property type="entry name" value="Ependymin"/>
</dbReference>
<protein>
    <submittedName>
        <fullName evidence="1">Uncharacterized protein</fullName>
    </submittedName>
</protein>
<evidence type="ECO:0000313" key="2">
    <source>
        <dbReference type="Proteomes" id="UP000749559"/>
    </source>
</evidence>